<reference evidence="2 3" key="1">
    <citation type="submission" date="2024-08" db="EMBL/GenBank/DDBJ databases">
        <title>Gnathostoma spinigerum genome.</title>
        <authorList>
            <person name="Gonzalez-Bertolin B."/>
            <person name="Monzon S."/>
            <person name="Zaballos A."/>
            <person name="Jimenez P."/>
            <person name="Dekumyoy P."/>
            <person name="Varona S."/>
            <person name="Cuesta I."/>
            <person name="Sumanam S."/>
            <person name="Adisakwattana P."/>
            <person name="Gasser R.B."/>
            <person name="Hernandez-Gonzalez A."/>
            <person name="Young N.D."/>
            <person name="Perteguer M.J."/>
        </authorList>
    </citation>
    <scope>NUCLEOTIDE SEQUENCE [LARGE SCALE GENOMIC DNA]</scope>
    <source>
        <strain evidence="2">AL3</strain>
        <tissue evidence="2">Liver</tissue>
    </source>
</reference>
<comment type="caution">
    <text evidence="2">The sequence shown here is derived from an EMBL/GenBank/DDBJ whole genome shotgun (WGS) entry which is preliminary data.</text>
</comment>
<dbReference type="Proteomes" id="UP001608902">
    <property type="component" value="Unassembled WGS sequence"/>
</dbReference>
<name>A0ABD6EKW7_9BILA</name>
<sequence length="106" mass="12262">MFVLSTKDFRKFHRTHRVIGRSVFPVRIVSLCRKQSLCPFHAIFAISIFFMKVGKTHFIQPYNPHSVFLTVCKNLSISLAHLFAIAASHQNMGRKQKYGRKRIDGV</sequence>
<keyword evidence="1" id="KW-0472">Membrane</keyword>
<evidence type="ECO:0000313" key="3">
    <source>
        <dbReference type="Proteomes" id="UP001608902"/>
    </source>
</evidence>
<keyword evidence="1" id="KW-0812">Transmembrane</keyword>
<organism evidence="2 3">
    <name type="scientific">Gnathostoma spinigerum</name>
    <dbReference type="NCBI Taxonomy" id="75299"/>
    <lineage>
        <taxon>Eukaryota</taxon>
        <taxon>Metazoa</taxon>
        <taxon>Ecdysozoa</taxon>
        <taxon>Nematoda</taxon>
        <taxon>Chromadorea</taxon>
        <taxon>Rhabditida</taxon>
        <taxon>Spirurina</taxon>
        <taxon>Gnathostomatomorpha</taxon>
        <taxon>Gnathostomatoidea</taxon>
        <taxon>Gnathostomatidae</taxon>
        <taxon>Gnathostoma</taxon>
    </lineage>
</organism>
<evidence type="ECO:0000313" key="2">
    <source>
        <dbReference type="EMBL" id="MFH4980615.1"/>
    </source>
</evidence>
<dbReference type="AlphaFoldDB" id="A0ABD6EKW7"/>
<dbReference type="EMBL" id="JBGFUD010005812">
    <property type="protein sequence ID" value="MFH4980615.1"/>
    <property type="molecule type" value="Genomic_DNA"/>
</dbReference>
<keyword evidence="1" id="KW-1133">Transmembrane helix</keyword>
<proteinExistence type="predicted"/>
<gene>
    <name evidence="2" type="ORF">AB6A40_007324</name>
</gene>
<accession>A0ABD6EKW7</accession>
<keyword evidence="3" id="KW-1185">Reference proteome</keyword>
<feature type="transmembrane region" description="Helical" evidence="1">
    <location>
        <begin position="66"/>
        <end position="87"/>
    </location>
</feature>
<protein>
    <submittedName>
        <fullName evidence="2">Uncharacterized protein</fullName>
    </submittedName>
</protein>
<feature type="transmembrane region" description="Helical" evidence="1">
    <location>
        <begin position="37"/>
        <end position="54"/>
    </location>
</feature>
<evidence type="ECO:0000256" key="1">
    <source>
        <dbReference type="SAM" id="Phobius"/>
    </source>
</evidence>